<feature type="transmembrane region" description="Helical" evidence="4">
    <location>
        <begin position="333"/>
        <end position="353"/>
    </location>
</feature>
<evidence type="ECO:0000256" key="2">
    <source>
        <dbReference type="ARBA" id="ARBA00022676"/>
    </source>
</evidence>
<dbReference type="RefSeq" id="WP_068593435.1">
    <property type="nucleotide sequence ID" value="NZ_LRXL01000052.1"/>
</dbReference>
<keyword evidence="3 6" id="KW-0808">Transferase</keyword>
<protein>
    <submittedName>
        <fullName evidence="6">Glycosyl transferase family 2</fullName>
    </submittedName>
</protein>
<keyword evidence="2" id="KW-0328">Glycosyltransferase</keyword>
<dbReference type="STRING" id="1763537.ULVI_14100"/>
<reference evidence="6 7" key="1">
    <citation type="submission" date="2016-02" db="EMBL/GenBank/DDBJ databases">
        <title>Ulvibacter sp. LPB0005, isolated from Thais luteostoma.</title>
        <authorList>
            <person name="Shin S.-K."/>
            <person name="Yi H."/>
        </authorList>
    </citation>
    <scope>NUCLEOTIDE SEQUENCE [LARGE SCALE GENOMIC DNA]</scope>
    <source>
        <strain evidence="6 7">LPB0005</strain>
    </source>
</reference>
<dbReference type="InterPro" id="IPR029044">
    <property type="entry name" value="Nucleotide-diphossugar_trans"/>
</dbReference>
<evidence type="ECO:0000256" key="1">
    <source>
        <dbReference type="ARBA" id="ARBA00006739"/>
    </source>
</evidence>
<dbReference type="EMBL" id="LRXL01000052">
    <property type="protein sequence ID" value="OAB76181.1"/>
    <property type="molecule type" value="Genomic_DNA"/>
</dbReference>
<evidence type="ECO:0000256" key="4">
    <source>
        <dbReference type="SAM" id="Phobius"/>
    </source>
</evidence>
<dbReference type="GO" id="GO:0016757">
    <property type="term" value="F:glycosyltransferase activity"/>
    <property type="evidence" value="ECO:0007669"/>
    <property type="project" value="UniProtKB-KW"/>
</dbReference>
<evidence type="ECO:0000259" key="5">
    <source>
        <dbReference type="Pfam" id="PF00535"/>
    </source>
</evidence>
<comment type="caution">
    <text evidence="6">The sequence shown here is derived from an EMBL/GenBank/DDBJ whole genome shotgun (WGS) entry which is preliminary data.</text>
</comment>
<organism evidence="6 7">
    <name type="scientific">Cochleicola gelatinilyticus</name>
    <dbReference type="NCBI Taxonomy" id="1763537"/>
    <lineage>
        <taxon>Bacteria</taxon>
        <taxon>Pseudomonadati</taxon>
        <taxon>Bacteroidota</taxon>
        <taxon>Flavobacteriia</taxon>
        <taxon>Flavobacteriales</taxon>
        <taxon>Flavobacteriaceae</taxon>
        <taxon>Cochleicola</taxon>
    </lineage>
</organism>
<feature type="transmembrane region" description="Helical" evidence="4">
    <location>
        <begin position="6"/>
        <end position="26"/>
    </location>
</feature>
<keyword evidence="4" id="KW-1133">Transmembrane helix</keyword>
<keyword evidence="4" id="KW-0472">Membrane</keyword>
<proteinExistence type="inferred from homology"/>
<evidence type="ECO:0000256" key="3">
    <source>
        <dbReference type="ARBA" id="ARBA00022679"/>
    </source>
</evidence>
<keyword evidence="4" id="KW-0812">Transmembrane</keyword>
<evidence type="ECO:0000313" key="7">
    <source>
        <dbReference type="Proteomes" id="UP000077013"/>
    </source>
</evidence>
<dbReference type="PANTHER" id="PTHR43630">
    <property type="entry name" value="POLY-BETA-1,6-N-ACETYL-D-GLUCOSAMINE SYNTHASE"/>
    <property type="match status" value="1"/>
</dbReference>
<dbReference type="InterPro" id="IPR001173">
    <property type="entry name" value="Glyco_trans_2-like"/>
</dbReference>
<comment type="similarity">
    <text evidence="1">Belongs to the glycosyltransferase 2 family.</text>
</comment>
<dbReference type="AlphaFoldDB" id="A0A167F4F7"/>
<accession>A0A167F4F7</accession>
<gene>
    <name evidence="6" type="ORF">ULVI_14100</name>
</gene>
<dbReference type="OrthoDB" id="9800276at2"/>
<dbReference type="Pfam" id="PF00535">
    <property type="entry name" value="Glycos_transf_2"/>
    <property type="match status" value="1"/>
</dbReference>
<sequence length="364" mass="41835">MVLLYVFAAVVFINCCYFILFSRFSFATTPEVISSETPPVSLIICAKNEAENLQKYIPEWQAQEYPDFEIILINDASADNTLEVIESFAEKDSRIKVVNVKNIEAFWANKKYALTLGLKRAVNTRLVFSDADCSPASKQWLKEMASRFSEEKQLVLGYGAYQKRKGILNRLIRFETLMTAVQYFSYANAGIPYMGVGRNLAYTSDLYYGNNGFMSHIKLSSGDDDLFVNEVATKNNTALSTNPSSFTYSIPKKTWKAWKLQKRRHATTASHYKLKHKLLLALYYTSNLLFWVLGIVCFFLIDWKIPLALVTLRFLVQFIVIGKAASKLNEKDLLYFLPLWELFLVWMQMSIFISNKVSKPAQWK</sequence>
<dbReference type="SUPFAM" id="SSF53448">
    <property type="entry name" value="Nucleotide-diphospho-sugar transferases"/>
    <property type="match status" value="1"/>
</dbReference>
<feature type="domain" description="Glycosyltransferase 2-like" evidence="5">
    <location>
        <begin position="41"/>
        <end position="158"/>
    </location>
</feature>
<dbReference type="Gene3D" id="3.90.550.10">
    <property type="entry name" value="Spore Coat Polysaccharide Biosynthesis Protein SpsA, Chain A"/>
    <property type="match status" value="1"/>
</dbReference>
<keyword evidence="7" id="KW-1185">Reference proteome</keyword>
<evidence type="ECO:0000313" key="6">
    <source>
        <dbReference type="EMBL" id="OAB76181.1"/>
    </source>
</evidence>
<feature type="transmembrane region" description="Helical" evidence="4">
    <location>
        <begin position="278"/>
        <end position="301"/>
    </location>
</feature>
<dbReference type="Proteomes" id="UP000077013">
    <property type="component" value="Unassembled WGS sequence"/>
</dbReference>
<name>A0A167F4F7_9FLAO</name>
<dbReference type="PANTHER" id="PTHR43630:SF1">
    <property type="entry name" value="POLY-BETA-1,6-N-ACETYL-D-GLUCOSAMINE SYNTHASE"/>
    <property type="match status" value="1"/>
</dbReference>